<dbReference type="InterPro" id="IPR015813">
    <property type="entry name" value="Pyrv/PenolPyrv_kinase-like_dom"/>
</dbReference>
<dbReference type="STRING" id="198616.SAMN05216193_10425"/>
<accession>A0A1H0CU50</accession>
<keyword evidence="3" id="KW-0456">Lyase</keyword>
<proteinExistence type="inferred from homology"/>
<gene>
    <name evidence="5" type="ORF">SAMN05216193_10425</name>
</gene>
<dbReference type="GO" id="GO:0005737">
    <property type="term" value="C:cytoplasm"/>
    <property type="evidence" value="ECO:0007669"/>
    <property type="project" value="UniProtKB-ARBA"/>
</dbReference>
<dbReference type="AlphaFoldDB" id="A0A1H0CU50"/>
<dbReference type="PANTHER" id="PTHR30502">
    <property type="entry name" value="2-KETO-3-DEOXY-L-RHAMNONATE ALDOLASE"/>
    <property type="match status" value="1"/>
</dbReference>
<dbReference type="InterPro" id="IPR040442">
    <property type="entry name" value="Pyrv_kinase-like_dom_sf"/>
</dbReference>
<evidence type="ECO:0000259" key="4">
    <source>
        <dbReference type="Pfam" id="PF03328"/>
    </source>
</evidence>
<dbReference type="EMBL" id="FNIJ01000004">
    <property type="protein sequence ID" value="SDN61432.1"/>
    <property type="molecule type" value="Genomic_DNA"/>
</dbReference>
<evidence type="ECO:0000256" key="2">
    <source>
        <dbReference type="ARBA" id="ARBA00022723"/>
    </source>
</evidence>
<reference evidence="6" key="1">
    <citation type="submission" date="2016-10" db="EMBL/GenBank/DDBJ databases">
        <authorList>
            <person name="Varghese N."/>
            <person name="Submissions S."/>
        </authorList>
    </citation>
    <scope>NUCLEOTIDE SEQUENCE [LARGE SCALE GENOMIC DNA]</scope>
    <source>
        <strain evidence="6">JCM 21621</strain>
    </source>
</reference>
<dbReference type="PANTHER" id="PTHR30502:SF0">
    <property type="entry name" value="PHOSPHOENOLPYRUVATE CARBOXYLASE FAMILY PROTEIN"/>
    <property type="match status" value="1"/>
</dbReference>
<dbReference type="NCBIfam" id="TIGR02311">
    <property type="entry name" value="HpaI"/>
    <property type="match status" value="1"/>
</dbReference>
<dbReference type="InterPro" id="IPR050251">
    <property type="entry name" value="HpcH-HpaI_aldolase"/>
</dbReference>
<evidence type="ECO:0000313" key="5">
    <source>
        <dbReference type="EMBL" id="SDN61432.1"/>
    </source>
</evidence>
<name>A0A1H0CU50_9PSED</name>
<dbReference type="OrthoDB" id="86160at2"/>
<dbReference type="GO" id="GO:0010124">
    <property type="term" value="P:phenylacetate catabolic process"/>
    <property type="evidence" value="ECO:0007669"/>
    <property type="project" value="InterPro"/>
</dbReference>
<evidence type="ECO:0000313" key="6">
    <source>
        <dbReference type="Proteomes" id="UP000242957"/>
    </source>
</evidence>
<feature type="domain" description="HpcH/HpaI aldolase/citrate lyase" evidence="4">
    <location>
        <begin position="16"/>
        <end position="241"/>
    </location>
</feature>
<dbReference type="InterPro" id="IPR012689">
    <property type="entry name" value="HpaI"/>
</dbReference>
<organism evidence="5 6">
    <name type="scientific">Pseudomonas jinjuensis</name>
    <dbReference type="NCBI Taxonomy" id="198616"/>
    <lineage>
        <taxon>Bacteria</taxon>
        <taxon>Pseudomonadati</taxon>
        <taxon>Pseudomonadota</taxon>
        <taxon>Gammaproteobacteria</taxon>
        <taxon>Pseudomonadales</taxon>
        <taxon>Pseudomonadaceae</taxon>
        <taxon>Pseudomonas</taxon>
    </lineage>
</organism>
<sequence>MFINHFKARLQSGEAQIGLWLGLADPYCAELAANAGFDWLLIDGEHAPNDLRSLLGQLQAVAPYPSHPIIRPVLGDTALIKQLLDIGAQTLLVPMVESAEQAAELVRAMRYPPFGVRGVGSALARASRWNSIPGYLDKADEQMCLLVQIENLEGLANLDSIVAVEGVDGVFIGPADLSAAMGHRGNPGHPEVQAAIEDAITRIRAAGKAAGILMADEKLARRYIELGAAFVAVGVDTTVLMRGLQALAGRFKDAPTAAAASGGVYG</sequence>
<dbReference type="GO" id="GO:0016832">
    <property type="term" value="F:aldehyde-lyase activity"/>
    <property type="evidence" value="ECO:0007669"/>
    <property type="project" value="TreeGrafter"/>
</dbReference>
<evidence type="ECO:0000256" key="3">
    <source>
        <dbReference type="ARBA" id="ARBA00023239"/>
    </source>
</evidence>
<dbReference type="InterPro" id="IPR005000">
    <property type="entry name" value="Aldolase/citrate-lyase_domain"/>
</dbReference>
<keyword evidence="6" id="KW-1185">Reference proteome</keyword>
<dbReference type="SUPFAM" id="SSF51621">
    <property type="entry name" value="Phosphoenolpyruvate/pyruvate domain"/>
    <property type="match status" value="1"/>
</dbReference>
<dbReference type="Gene3D" id="3.20.20.60">
    <property type="entry name" value="Phosphoenolpyruvate-binding domains"/>
    <property type="match status" value="1"/>
</dbReference>
<dbReference type="GO" id="GO:0046872">
    <property type="term" value="F:metal ion binding"/>
    <property type="evidence" value="ECO:0007669"/>
    <property type="project" value="UniProtKB-KW"/>
</dbReference>
<dbReference type="FunFam" id="3.20.20.60:FF:000004">
    <property type="entry name" value="5-keto-4-deoxy-D-glucarate aldolase"/>
    <property type="match status" value="1"/>
</dbReference>
<keyword evidence="2" id="KW-0479">Metal-binding</keyword>
<protein>
    <submittedName>
        <fullName evidence="5">4-hydroxy-2-oxoheptanedioate aldolase</fullName>
    </submittedName>
</protein>
<dbReference type="Pfam" id="PF03328">
    <property type="entry name" value="HpcH_HpaI"/>
    <property type="match status" value="1"/>
</dbReference>
<comment type="similarity">
    <text evidence="1">Belongs to the HpcH/HpaI aldolase family.</text>
</comment>
<dbReference type="Proteomes" id="UP000242957">
    <property type="component" value="Unassembled WGS sequence"/>
</dbReference>
<evidence type="ECO:0000256" key="1">
    <source>
        <dbReference type="ARBA" id="ARBA00005568"/>
    </source>
</evidence>
<dbReference type="RefSeq" id="WP_084314299.1">
    <property type="nucleotide sequence ID" value="NZ_FNIJ01000004.1"/>
</dbReference>